<dbReference type="EMBL" id="CP001965">
    <property type="protein sequence ID" value="ADE12234.1"/>
    <property type="molecule type" value="Genomic_DNA"/>
</dbReference>
<dbReference type="PROSITE" id="PS51833">
    <property type="entry name" value="HDOD"/>
    <property type="match status" value="1"/>
</dbReference>
<keyword evidence="1" id="KW-0808">Transferase</keyword>
<dbReference type="InterPro" id="IPR000719">
    <property type="entry name" value="Prot_kinase_dom"/>
</dbReference>
<gene>
    <name evidence="7" type="ordered locus">Slit_2006</name>
</gene>
<dbReference type="InterPro" id="IPR008271">
    <property type="entry name" value="Ser/Thr_kinase_AS"/>
</dbReference>
<dbReference type="Gene3D" id="1.10.3210.10">
    <property type="entry name" value="Hypothetical protein af1432"/>
    <property type="match status" value="1"/>
</dbReference>
<dbReference type="SUPFAM" id="SSF55781">
    <property type="entry name" value="GAF domain-like"/>
    <property type="match status" value="1"/>
</dbReference>
<feature type="domain" description="HDOD" evidence="6">
    <location>
        <begin position="306"/>
        <end position="500"/>
    </location>
</feature>
<keyword evidence="2" id="KW-0547">Nucleotide-binding</keyword>
<dbReference type="Proteomes" id="UP000001625">
    <property type="component" value="Chromosome"/>
</dbReference>
<keyword evidence="4" id="KW-0067">ATP-binding</keyword>
<dbReference type="HOGENOM" id="CLU_018569_0_0_4"/>
<evidence type="ECO:0000256" key="4">
    <source>
        <dbReference type="ARBA" id="ARBA00022840"/>
    </source>
</evidence>
<dbReference type="CDD" id="cd14014">
    <property type="entry name" value="STKc_PknB_like"/>
    <property type="match status" value="1"/>
</dbReference>
<name>D5CTS2_SIDLE</name>
<dbReference type="Pfam" id="PF01590">
    <property type="entry name" value="GAF"/>
    <property type="match status" value="1"/>
</dbReference>
<dbReference type="Pfam" id="PF08668">
    <property type="entry name" value="HDOD"/>
    <property type="match status" value="1"/>
</dbReference>
<dbReference type="eggNOG" id="COG0515">
    <property type="taxonomic scope" value="Bacteria"/>
</dbReference>
<dbReference type="Gene3D" id="3.30.450.40">
    <property type="match status" value="1"/>
</dbReference>
<dbReference type="PANTHER" id="PTHR43289">
    <property type="entry name" value="MITOGEN-ACTIVATED PROTEIN KINASE KINASE KINASE 20-RELATED"/>
    <property type="match status" value="1"/>
</dbReference>
<evidence type="ECO:0000259" key="6">
    <source>
        <dbReference type="PROSITE" id="PS51833"/>
    </source>
</evidence>
<dbReference type="SUPFAM" id="SSF109604">
    <property type="entry name" value="HD-domain/PDEase-like"/>
    <property type="match status" value="1"/>
</dbReference>
<dbReference type="SUPFAM" id="SSF56112">
    <property type="entry name" value="Protein kinase-like (PK-like)"/>
    <property type="match status" value="1"/>
</dbReference>
<dbReference type="PROSITE" id="PS00108">
    <property type="entry name" value="PROTEIN_KINASE_ST"/>
    <property type="match status" value="1"/>
</dbReference>
<dbReference type="InterPro" id="IPR011009">
    <property type="entry name" value="Kinase-like_dom_sf"/>
</dbReference>
<keyword evidence="8" id="KW-1185">Reference proteome</keyword>
<evidence type="ECO:0000313" key="7">
    <source>
        <dbReference type="EMBL" id="ADE12234.1"/>
    </source>
</evidence>
<evidence type="ECO:0000313" key="8">
    <source>
        <dbReference type="Proteomes" id="UP000001625"/>
    </source>
</evidence>
<proteinExistence type="predicted"/>
<dbReference type="InterPro" id="IPR029016">
    <property type="entry name" value="GAF-like_dom_sf"/>
</dbReference>
<protein>
    <submittedName>
        <fullName evidence="7">Serine/threonine protein kinase</fullName>
    </submittedName>
</protein>
<dbReference type="eggNOG" id="COG1639">
    <property type="taxonomic scope" value="Bacteria"/>
</dbReference>
<organism evidence="7 8">
    <name type="scientific">Sideroxydans lithotrophicus (strain ES-1)</name>
    <dbReference type="NCBI Taxonomy" id="580332"/>
    <lineage>
        <taxon>Bacteria</taxon>
        <taxon>Pseudomonadati</taxon>
        <taxon>Pseudomonadota</taxon>
        <taxon>Betaproteobacteria</taxon>
        <taxon>Nitrosomonadales</taxon>
        <taxon>Gallionellaceae</taxon>
        <taxon>Sideroxydans</taxon>
    </lineage>
</organism>
<dbReference type="InterPro" id="IPR013976">
    <property type="entry name" value="HDOD"/>
</dbReference>
<dbReference type="Gene3D" id="3.30.200.20">
    <property type="entry name" value="Phosphorylase Kinase, domain 1"/>
    <property type="match status" value="1"/>
</dbReference>
<dbReference type="AlphaFoldDB" id="D5CTS2"/>
<dbReference type="STRING" id="580332.Slit_2006"/>
<evidence type="ECO:0000259" key="5">
    <source>
        <dbReference type="PROSITE" id="PS50011"/>
    </source>
</evidence>
<accession>D5CTS2</accession>
<dbReference type="InterPro" id="IPR003018">
    <property type="entry name" value="GAF"/>
</dbReference>
<dbReference type="Pfam" id="PF00069">
    <property type="entry name" value="Pkinase"/>
    <property type="match status" value="1"/>
</dbReference>
<evidence type="ECO:0000256" key="2">
    <source>
        <dbReference type="ARBA" id="ARBA00022741"/>
    </source>
</evidence>
<evidence type="ECO:0000256" key="1">
    <source>
        <dbReference type="ARBA" id="ARBA00022679"/>
    </source>
</evidence>
<dbReference type="eggNOG" id="COG2203">
    <property type="taxonomic scope" value="Bacteria"/>
</dbReference>
<keyword evidence="7" id="KW-0723">Serine/threonine-protein kinase</keyword>
<dbReference type="PANTHER" id="PTHR43289:SF6">
    <property type="entry name" value="SERINE_THREONINE-PROTEIN KINASE NEKL-3"/>
    <property type="match status" value="1"/>
</dbReference>
<dbReference type="Gene3D" id="1.10.510.10">
    <property type="entry name" value="Transferase(Phosphotransferase) domain 1"/>
    <property type="match status" value="1"/>
</dbReference>
<feature type="domain" description="Protein kinase" evidence="5">
    <location>
        <begin position="24"/>
        <end position="278"/>
    </location>
</feature>
<dbReference type="PROSITE" id="PS50011">
    <property type="entry name" value="PROTEIN_KINASE_DOM"/>
    <property type="match status" value="1"/>
</dbReference>
<sequence>MMPIRGEPHGRYVHFMAAKRIGRFNIVRELGRGAQGAVYLAQDPQLERQVAIKTLRPGATQTERLLREARIVSKLQHANIVPLYDAGEYEGQPYLVCAYVEGGTLEKMLQQGALPSVKSAEIACFLLDSLEYAHQQGVMHLDIKPGNIMIGHRGQPMLMDFGIARLMQEQVENREEVIGSPRYMSPECISNEAMNASSDLYSLGMVLYEMVAGIPAFDGDNVFQIMNRVAHEPVAAPSIHNPELDEKLEAIILKSVGKRKEERYPDAAAMRSALKEYLGGIGDAVANDAHSTLDFLLRRMRSKSDFPALSSIITEINQIVASESDSANKLARVILQDFALTNKLLRLVNTVSYGQFGGNISTISKAVVIMGFETVRNIAMSLIMLEFMQNKSLAHQLKDEVVAAFFSGVVATQLAVGRNIRDSEELMICAMFQNLGRMLVTYYFFEESQEIAKLVEQGQNEDQAAIKVLGLTYNQIGIGVAKSWSFPKRLLDGMEKLPLGEPVKRPKTEAEHMKATVSMANELCEIAANAPQEKSQALNRLRLRYQDAVEVSERKLNEALESGMKELSRRAMTLEINTSRSPLVKKVRQWSGLPVEQQPAASCEPAEGMNGVHGIESALDSNTQEDASIRPDPETVMGAGIQDVTNSLVEDFNLNDLLLMVLETIYRGLGFKRAVICIRDNKQNAMVARMGLGEGVDGMIPRFRFNLTFEPDVFHLAADKGVDIVIEDLRAESMANKIPRWYRELSDAQSFILLPIVINKKTLGLFYADMQQANGLKLSERQLSLLRTLRNQAVLAIKQKM</sequence>
<evidence type="ECO:0000256" key="3">
    <source>
        <dbReference type="ARBA" id="ARBA00022777"/>
    </source>
</evidence>
<reference evidence="7 8" key="1">
    <citation type="submission" date="2010-03" db="EMBL/GenBank/DDBJ databases">
        <title>Complete sequence of Sideroxydans lithotrophicus ES-1.</title>
        <authorList>
            <consortium name="US DOE Joint Genome Institute"/>
            <person name="Lucas S."/>
            <person name="Copeland A."/>
            <person name="Lapidus A."/>
            <person name="Cheng J.-F."/>
            <person name="Bruce D."/>
            <person name="Goodwin L."/>
            <person name="Pitluck S."/>
            <person name="Munk A.C."/>
            <person name="Detter J.C."/>
            <person name="Han C."/>
            <person name="Tapia R."/>
            <person name="Larimer F."/>
            <person name="Land M."/>
            <person name="Hauser L."/>
            <person name="Kyrpides N."/>
            <person name="Ivanova N."/>
            <person name="Emerson D."/>
            <person name="Woyke T."/>
        </authorList>
    </citation>
    <scope>NUCLEOTIDE SEQUENCE [LARGE SCALE GENOMIC DNA]</scope>
    <source>
        <strain evidence="7 8">ES-1</strain>
    </source>
</reference>
<keyword evidence="3 7" id="KW-0418">Kinase</keyword>
<dbReference type="KEGG" id="slt:Slit_2006"/>
<dbReference type="SMART" id="SM00220">
    <property type="entry name" value="S_TKc"/>
    <property type="match status" value="1"/>
</dbReference>
<dbReference type="GO" id="GO:0005524">
    <property type="term" value="F:ATP binding"/>
    <property type="evidence" value="ECO:0007669"/>
    <property type="project" value="UniProtKB-KW"/>
</dbReference>
<dbReference type="GO" id="GO:0004674">
    <property type="term" value="F:protein serine/threonine kinase activity"/>
    <property type="evidence" value="ECO:0007669"/>
    <property type="project" value="UniProtKB-KW"/>
</dbReference>